<protein>
    <submittedName>
        <fullName evidence="3">Nicotinamidase-related amidase</fullName>
    </submittedName>
</protein>
<dbReference type="RefSeq" id="WP_093336371.1">
    <property type="nucleotide sequence ID" value="NZ_FOUY01000001.1"/>
</dbReference>
<evidence type="ECO:0000313" key="4">
    <source>
        <dbReference type="Proteomes" id="UP000199614"/>
    </source>
</evidence>
<keyword evidence="1" id="KW-0378">Hydrolase</keyword>
<keyword evidence="4" id="KW-1185">Reference proteome</keyword>
<sequence length="197" mass="20483">MSEPHTLRGLMGLPAEPAPLSRSALIMIDLQNTYTRGVMRLENVEPALEEAASLLDRARSAGARVVHVRHDAGAGTPYDVNAPIGAIHRSVAPRDGEPVVTKNFPSSFVQTGLADLLDGYQDLVLAGFMTHMCVNSTARSAFSGGYAPTVVAAATATRDLPNVDGTTVPAAQVHAAALAGLSDLPGIVVPDHTSVPD</sequence>
<dbReference type="InterPro" id="IPR050272">
    <property type="entry name" value="Isochorismatase-like_hydrls"/>
</dbReference>
<dbReference type="PANTHER" id="PTHR43540:SF15">
    <property type="entry name" value="BLR5631 PROTEIN"/>
    <property type="match status" value="1"/>
</dbReference>
<dbReference type="Pfam" id="PF00857">
    <property type="entry name" value="Isochorismatase"/>
    <property type="match status" value="1"/>
</dbReference>
<dbReference type="Proteomes" id="UP000199614">
    <property type="component" value="Unassembled WGS sequence"/>
</dbReference>
<evidence type="ECO:0000256" key="1">
    <source>
        <dbReference type="ARBA" id="ARBA00022801"/>
    </source>
</evidence>
<dbReference type="InterPro" id="IPR000868">
    <property type="entry name" value="Isochorismatase-like_dom"/>
</dbReference>
<dbReference type="OrthoDB" id="9794942at2"/>
<evidence type="ECO:0000259" key="2">
    <source>
        <dbReference type="Pfam" id="PF00857"/>
    </source>
</evidence>
<dbReference type="InterPro" id="IPR036380">
    <property type="entry name" value="Isochorismatase-like_sf"/>
</dbReference>
<dbReference type="SUPFAM" id="SSF52499">
    <property type="entry name" value="Isochorismatase-like hydrolases"/>
    <property type="match status" value="1"/>
</dbReference>
<dbReference type="AlphaFoldDB" id="A0A1I4SJQ2"/>
<dbReference type="CDD" id="cd01014">
    <property type="entry name" value="nicotinamidase_related"/>
    <property type="match status" value="1"/>
</dbReference>
<reference evidence="3 4" key="1">
    <citation type="submission" date="2016-10" db="EMBL/GenBank/DDBJ databases">
        <authorList>
            <person name="de Groot N.N."/>
        </authorList>
    </citation>
    <scope>NUCLEOTIDE SEQUENCE [LARGE SCALE GENOMIC DNA]</scope>
    <source>
        <strain evidence="3 4">CGMCC 4.1877</strain>
    </source>
</reference>
<gene>
    <name evidence="3" type="ORF">SAMN05216207_1001476</name>
</gene>
<proteinExistence type="predicted"/>
<feature type="domain" description="Isochorismatase-like" evidence="2">
    <location>
        <begin position="23"/>
        <end position="162"/>
    </location>
</feature>
<dbReference type="EMBL" id="FOUY01000001">
    <property type="protein sequence ID" value="SFM64657.1"/>
    <property type="molecule type" value="Genomic_DNA"/>
</dbReference>
<name>A0A1I4SJQ2_PSUAM</name>
<dbReference type="PANTHER" id="PTHR43540">
    <property type="entry name" value="PEROXYUREIDOACRYLATE/UREIDOACRYLATE AMIDOHYDROLASE-RELATED"/>
    <property type="match status" value="1"/>
</dbReference>
<dbReference type="GO" id="GO:0016787">
    <property type="term" value="F:hydrolase activity"/>
    <property type="evidence" value="ECO:0007669"/>
    <property type="project" value="UniProtKB-KW"/>
</dbReference>
<evidence type="ECO:0000313" key="3">
    <source>
        <dbReference type="EMBL" id="SFM64657.1"/>
    </source>
</evidence>
<organism evidence="3 4">
    <name type="scientific">Pseudonocardia ammonioxydans</name>
    <dbReference type="NCBI Taxonomy" id="260086"/>
    <lineage>
        <taxon>Bacteria</taxon>
        <taxon>Bacillati</taxon>
        <taxon>Actinomycetota</taxon>
        <taxon>Actinomycetes</taxon>
        <taxon>Pseudonocardiales</taxon>
        <taxon>Pseudonocardiaceae</taxon>
        <taxon>Pseudonocardia</taxon>
    </lineage>
</organism>
<accession>A0A1I4SJQ2</accession>
<dbReference type="Gene3D" id="3.40.50.850">
    <property type="entry name" value="Isochorismatase-like"/>
    <property type="match status" value="1"/>
</dbReference>
<dbReference type="STRING" id="260086.SAMN05216207_1001476"/>